<accession>W4H8C9</accession>
<evidence type="ECO:0000256" key="2">
    <source>
        <dbReference type="ARBA" id="ARBA00012396"/>
    </source>
</evidence>
<dbReference type="GeneID" id="20803071"/>
<dbReference type="EMBL" id="KI913115">
    <property type="protein sequence ID" value="ETV87534.1"/>
    <property type="molecule type" value="Genomic_DNA"/>
</dbReference>
<organism evidence="4">
    <name type="scientific">Aphanomyces astaci</name>
    <name type="common">Crayfish plague agent</name>
    <dbReference type="NCBI Taxonomy" id="112090"/>
    <lineage>
        <taxon>Eukaryota</taxon>
        <taxon>Sar</taxon>
        <taxon>Stramenopiles</taxon>
        <taxon>Oomycota</taxon>
        <taxon>Saprolegniomycetes</taxon>
        <taxon>Saprolegniales</taxon>
        <taxon>Verrucalvaceae</taxon>
        <taxon>Aphanomyces</taxon>
    </lineage>
</organism>
<dbReference type="GO" id="GO:0016117">
    <property type="term" value="P:carotenoid biosynthetic process"/>
    <property type="evidence" value="ECO:0007669"/>
    <property type="project" value="UniProtKB-KW"/>
</dbReference>
<evidence type="ECO:0000256" key="3">
    <source>
        <dbReference type="ARBA" id="ARBA00022746"/>
    </source>
</evidence>
<reference evidence="4" key="1">
    <citation type="submission" date="2013-12" db="EMBL/GenBank/DDBJ databases">
        <title>The Genome Sequence of Aphanomyces astaci APO3.</title>
        <authorList>
            <consortium name="The Broad Institute Genomics Platform"/>
            <person name="Russ C."/>
            <person name="Tyler B."/>
            <person name="van West P."/>
            <person name="Dieguez-Uribeondo J."/>
            <person name="Young S.K."/>
            <person name="Zeng Q."/>
            <person name="Gargeya S."/>
            <person name="Fitzgerald M."/>
            <person name="Abouelleil A."/>
            <person name="Alvarado L."/>
            <person name="Chapman S.B."/>
            <person name="Gainer-Dewar J."/>
            <person name="Goldberg J."/>
            <person name="Griggs A."/>
            <person name="Gujja S."/>
            <person name="Hansen M."/>
            <person name="Howarth C."/>
            <person name="Imamovic A."/>
            <person name="Ireland A."/>
            <person name="Larimer J."/>
            <person name="McCowan C."/>
            <person name="Murphy C."/>
            <person name="Pearson M."/>
            <person name="Poon T.W."/>
            <person name="Priest M."/>
            <person name="Roberts A."/>
            <person name="Saif S."/>
            <person name="Shea T."/>
            <person name="Sykes S."/>
            <person name="Wortman J."/>
            <person name="Nusbaum C."/>
            <person name="Birren B."/>
        </authorList>
    </citation>
    <scope>NUCLEOTIDE SEQUENCE [LARGE SCALE GENOMIC DNA]</scope>
    <source>
        <strain evidence="4">APO3</strain>
    </source>
</reference>
<proteinExistence type="predicted"/>
<dbReference type="AlphaFoldDB" id="W4H8C9"/>
<dbReference type="STRING" id="112090.W4H8C9"/>
<dbReference type="InterPro" id="IPR008949">
    <property type="entry name" value="Isoprenoid_synthase_dom_sf"/>
</dbReference>
<sequence>MWTSLVIMNVARGANQRRFISQQAMTLRESVRKLDYDHFLCGLLLPTPSRDAFYAIRAFNIEIARIKDSSRTNPGAGKLRIQWWRQRLNDLFDKRNAASAPTDHVVLAELHTAIHKHQLTQRWFDRILEAREMDLEVDNPTSMRDLDMYAEKTAASMLHLTLECLDIRNDAADVAARHAGTAIGITTLLRGTTFHSSQKCVYLPNDVLAKHQATVDDVLVAAGAPEDATDDVIAKITPATFDVACHALDHMRQAQAMQSQLPRAAIPAFYTTVSSQLFLARLETYQFKLVHPELHESRPQALQWSLFKHSLFRSF</sequence>
<dbReference type="VEuPathDB" id="FungiDB:H257_01075"/>
<evidence type="ECO:0000313" key="4">
    <source>
        <dbReference type="EMBL" id="ETV87534.1"/>
    </source>
</evidence>
<gene>
    <name evidence="4" type="ORF">H257_01075</name>
</gene>
<dbReference type="Gene3D" id="1.10.600.10">
    <property type="entry name" value="Farnesyl Diphosphate Synthase"/>
    <property type="match status" value="1"/>
</dbReference>
<dbReference type="RefSeq" id="XP_009822397.1">
    <property type="nucleotide sequence ID" value="XM_009824095.1"/>
</dbReference>
<name>W4H8C9_APHAT</name>
<dbReference type="PANTHER" id="PTHR31480">
    <property type="entry name" value="BIFUNCTIONAL LYCOPENE CYCLASE/PHYTOENE SYNTHASE"/>
    <property type="match status" value="1"/>
</dbReference>
<keyword evidence="3" id="KW-0125">Carotenoid biosynthesis</keyword>
<comment type="catalytic activity">
    <reaction evidence="1">
        <text>2 (2E,6E,10E)-geranylgeranyl diphosphate = 15-cis-phytoene + 2 diphosphate</text>
        <dbReference type="Rhea" id="RHEA:34475"/>
        <dbReference type="ChEBI" id="CHEBI:27787"/>
        <dbReference type="ChEBI" id="CHEBI:33019"/>
        <dbReference type="ChEBI" id="CHEBI:58756"/>
        <dbReference type="EC" id="2.5.1.32"/>
    </reaction>
</comment>
<dbReference type="EC" id="2.5.1.32" evidence="2"/>
<evidence type="ECO:0000256" key="1">
    <source>
        <dbReference type="ARBA" id="ARBA00001805"/>
    </source>
</evidence>
<dbReference type="SUPFAM" id="SSF48576">
    <property type="entry name" value="Terpenoid synthases"/>
    <property type="match status" value="1"/>
</dbReference>
<protein>
    <recommendedName>
        <fullName evidence="2">15-cis-phytoene synthase</fullName>
        <ecNumber evidence="2">2.5.1.32</ecNumber>
    </recommendedName>
</protein>
<dbReference type="InterPro" id="IPR002060">
    <property type="entry name" value="Squ/phyt_synthse"/>
</dbReference>
<dbReference type="OrthoDB" id="270318at2759"/>
<dbReference type="Pfam" id="PF00494">
    <property type="entry name" value="SQS_PSY"/>
    <property type="match status" value="1"/>
</dbReference>